<sequence length="254" mass="27972">MKTVVIVGGNRGIGLEFAKEYLKKDNNVVATYRDKTKLVALKKLQKKYPGKLTLRKLDVTNMNDIAKLRRGVKKVDLLILSAGVKGYPIPGTRPAGNTRLELQKALAVNTTGPDDIIRGFYKKLLHSDRCVVYLSSGVSSTQDNAGGGYHPYRISKAAGNAMIWNWNIEFQKDWIQRNGKDHEKVPCAFAICPGWVKTDMGGADARQSVEESVTAMSKVIDTVGKTKDAAGLYMYDGTKLETYKSESVLQVVGL</sequence>
<proteinExistence type="predicted"/>
<dbReference type="EMBL" id="NVUU01000060">
    <property type="protein sequence ID" value="PCI93494.1"/>
    <property type="molecule type" value="Genomic_DNA"/>
</dbReference>
<dbReference type="Proteomes" id="UP000217838">
    <property type="component" value="Unassembled WGS sequence"/>
</dbReference>
<dbReference type="PANTHER" id="PTHR45458:SF1">
    <property type="entry name" value="SHORT CHAIN DEHYDROGENASE"/>
    <property type="match status" value="1"/>
</dbReference>
<dbReference type="Gene3D" id="3.40.50.720">
    <property type="entry name" value="NAD(P)-binding Rossmann-like Domain"/>
    <property type="match status" value="1"/>
</dbReference>
<name>A0A2A4YFJ9_UNCAE</name>
<protein>
    <recommendedName>
        <fullName evidence="3">SDR family NAD(P)-dependent oxidoreductase</fullName>
    </recommendedName>
</protein>
<dbReference type="Pfam" id="PF00106">
    <property type="entry name" value="adh_short"/>
    <property type="match status" value="1"/>
</dbReference>
<organism evidence="1 2">
    <name type="scientific">Aerophobetes bacterium</name>
    <dbReference type="NCBI Taxonomy" id="2030807"/>
    <lineage>
        <taxon>Bacteria</taxon>
        <taxon>Candidatus Aerophobota</taxon>
    </lineage>
</organism>
<comment type="caution">
    <text evidence="1">The sequence shown here is derived from an EMBL/GenBank/DDBJ whole genome shotgun (WGS) entry which is preliminary data.</text>
</comment>
<evidence type="ECO:0008006" key="3">
    <source>
        <dbReference type="Google" id="ProtNLM"/>
    </source>
</evidence>
<gene>
    <name evidence="1" type="ORF">COB11_05215</name>
</gene>
<evidence type="ECO:0000313" key="1">
    <source>
        <dbReference type="EMBL" id="PCI93494.1"/>
    </source>
</evidence>
<accession>A0A2A4YFJ9</accession>
<dbReference type="PANTHER" id="PTHR45458">
    <property type="entry name" value="SHORT-CHAIN DEHYDROGENASE/REDUCTASE SDR"/>
    <property type="match status" value="1"/>
</dbReference>
<dbReference type="AlphaFoldDB" id="A0A2A4YFJ9"/>
<dbReference type="InterPro" id="IPR036291">
    <property type="entry name" value="NAD(P)-bd_dom_sf"/>
</dbReference>
<reference evidence="2" key="1">
    <citation type="submission" date="2017-08" db="EMBL/GenBank/DDBJ databases">
        <title>A dynamic microbial community with high functional redundancy inhabits the cold, oxic subseafloor aquifer.</title>
        <authorList>
            <person name="Tully B.J."/>
            <person name="Wheat C.G."/>
            <person name="Glazer B.T."/>
            <person name="Huber J.A."/>
        </authorList>
    </citation>
    <scope>NUCLEOTIDE SEQUENCE [LARGE SCALE GENOMIC DNA]</scope>
</reference>
<dbReference type="InterPro" id="IPR052184">
    <property type="entry name" value="SDR_enzymes"/>
</dbReference>
<dbReference type="InterPro" id="IPR002347">
    <property type="entry name" value="SDR_fam"/>
</dbReference>
<dbReference type="SUPFAM" id="SSF51735">
    <property type="entry name" value="NAD(P)-binding Rossmann-fold domains"/>
    <property type="match status" value="1"/>
</dbReference>
<dbReference type="GO" id="GO:0016616">
    <property type="term" value="F:oxidoreductase activity, acting on the CH-OH group of donors, NAD or NADP as acceptor"/>
    <property type="evidence" value="ECO:0007669"/>
    <property type="project" value="TreeGrafter"/>
</dbReference>
<evidence type="ECO:0000313" key="2">
    <source>
        <dbReference type="Proteomes" id="UP000217838"/>
    </source>
</evidence>
<dbReference type="PRINTS" id="PR00081">
    <property type="entry name" value="GDHRDH"/>
</dbReference>